<proteinExistence type="predicted"/>
<evidence type="ECO:0000313" key="2">
    <source>
        <dbReference type="Proteomes" id="UP000025238"/>
    </source>
</evidence>
<dbReference type="EMBL" id="CP007509">
    <property type="protein sequence ID" value="AHY45068.1"/>
    <property type="molecule type" value="Genomic_DNA"/>
</dbReference>
<dbReference type="AlphaFoldDB" id="A0A023WYD8"/>
<sequence length="151" mass="17706">MMQARTLSEHRIARDLGEALCRRMVGGCIRDLQRMQGHMLSGDDSGLVNTWDEICVQQQIEHSFSWHAYVATMDAFIEYRVSQLKRYELDAIWLLTRPGDEWDSELEEDRGRYPVSEHDVAAYLQDELLSEATNWSNSRIQGYLDGRYEWD</sequence>
<dbReference type="KEGG" id="pstu:UIB01_02765"/>
<dbReference type="Proteomes" id="UP000025238">
    <property type="component" value="Chromosome"/>
</dbReference>
<accession>A0A023WYD8</accession>
<organism evidence="1 2">
    <name type="scientific">Stutzerimonas stutzeri</name>
    <name type="common">Pseudomonas stutzeri</name>
    <dbReference type="NCBI Taxonomy" id="316"/>
    <lineage>
        <taxon>Bacteria</taxon>
        <taxon>Pseudomonadati</taxon>
        <taxon>Pseudomonadota</taxon>
        <taxon>Gammaproteobacteria</taxon>
        <taxon>Pseudomonadales</taxon>
        <taxon>Pseudomonadaceae</taxon>
        <taxon>Stutzerimonas</taxon>
    </lineage>
</organism>
<gene>
    <name evidence="1" type="ORF">UIB01_02765</name>
</gene>
<name>A0A023WYD8_STUST</name>
<protein>
    <submittedName>
        <fullName evidence="1">Uncharacterized protein</fullName>
    </submittedName>
</protein>
<reference evidence="1 2" key="1">
    <citation type="submission" date="2014-03" db="EMBL/GenBank/DDBJ databases">
        <title>Complete genome sequence of Pseudomonas stutzeri 19SMN4.</title>
        <authorList>
            <person name="Brunet-Galmes I."/>
            <person name="Nogales B."/>
            <person name="Busquets A."/>
            <person name="Pena A."/>
            <person name="Gomila M."/>
            <person name="Garcia-Valdes E."/>
            <person name="Lalucat J."/>
            <person name="Bennasar A."/>
            <person name="Bosch R."/>
        </authorList>
    </citation>
    <scope>NUCLEOTIDE SEQUENCE [LARGE SCALE GENOMIC DNA]</scope>
    <source>
        <strain evidence="1 2">19SMN4</strain>
    </source>
</reference>
<dbReference type="PATRIC" id="fig|316.97.peg.563"/>
<evidence type="ECO:0000313" key="1">
    <source>
        <dbReference type="EMBL" id="AHY45068.1"/>
    </source>
</evidence>